<keyword evidence="4" id="KW-1185">Reference proteome</keyword>
<dbReference type="InterPro" id="IPR009057">
    <property type="entry name" value="Homeodomain-like_sf"/>
</dbReference>
<dbReference type="PANTHER" id="PTHR46734">
    <property type="entry name" value="TELOMERIC REPEAT-BINDING FACTOR 1 TERF1"/>
    <property type="match status" value="1"/>
</dbReference>
<organism evidence="3 4">
    <name type="scientific">Ridgeia piscesae</name>
    <name type="common">Tubeworm</name>
    <dbReference type="NCBI Taxonomy" id="27915"/>
    <lineage>
        <taxon>Eukaryota</taxon>
        <taxon>Metazoa</taxon>
        <taxon>Spiralia</taxon>
        <taxon>Lophotrochozoa</taxon>
        <taxon>Annelida</taxon>
        <taxon>Polychaeta</taxon>
        <taxon>Sedentaria</taxon>
        <taxon>Canalipalpata</taxon>
        <taxon>Sabellida</taxon>
        <taxon>Siboglinidae</taxon>
        <taxon>Ridgeia</taxon>
    </lineage>
</organism>
<dbReference type="PROSITE" id="PS50090">
    <property type="entry name" value="MYB_LIKE"/>
    <property type="match status" value="1"/>
</dbReference>
<evidence type="ECO:0000259" key="2">
    <source>
        <dbReference type="PROSITE" id="PS50090"/>
    </source>
</evidence>
<proteinExistence type="predicted"/>
<comment type="caution">
    <text evidence="3">The sequence shown here is derived from an EMBL/GenBank/DDBJ whole genome shotgun (WGS) entry which is preliminary data.</text>
</comment>
<dbReference type="InterPro" id="IPR052450">
    <property type="entry name" value="TRBD-Containing_Protein"/>
</dbReference>
<protein>
    <recommendedName>
        <fullName evidence="2">Myb-like domain-containing protein</fullName>
    </recommendedName>
</protein>
<keyword evidence="1" id="KW-0539">Nucleus</keyword>
<name>A0AAD9P1N4_RIDPI</name>
<dbReference type="InterPro" id="IPR001005">
    <property type="entry name" value="SANT/Myb"/>
</dbReference>
<evidence type="ECO:0000256" key="1">
    <source>
        <dbReference type="ARBA" id="ARBA00023242"/>
    </source>
</evidence>
<dbReference type="EMBL" id="JAODUO010000204">
    <property type="protein sequence ID" value="KAK2186330.1"/>
    <property type="molecule type" value="Genomic_DNA"/>
</dbReference>
<accession>A0AAD9P1N4</accession>
<feature type="domain" description="Myb-like" evidence="2">
    <location>
        <begin position="112"/>
        <end position="165"/>
    </location>
</feature>
<dbReference type="AlphaFoldDB" id="A0AAD9P1N4"/>
<evidence type="ECO:0000313" key="3">
    <source>
        <dbReference type="EMBL" id="KAK2186330.1"/>
    </source>
</evidence>
<sequence>MLPGCQPPERLQGSVLNSYTYNIALETNSGTCRSHRQMRQVERRAIHDRRQTLPHRGRNMKILHRVSARVRVKSAQKPVDIYHFPTDASSSDSVSPADSDVSMMSAMCRSAATRRPRVAYTQQEEDNVMEGVERFGRCWTQILQSYVFHPTRTAMDLKEKYRRLMVGHSHLHSVSS</sequence>
<dbReference type="Pfam" id="PF00249">
    <property type="entry name" value="Myb_DNA-binding"/>
    <property type="match status" value="1"/>
</dbReference>
<reference evidence="3" key="1">
    <citation type="journal article" date="2023" name="Mol. Biol. Evol.">
        <title>Third-Generation Sequencing Reveals the Adaptive Role of the Epigenome in Three Deep-Sea Polychaetes.</title>
        <authorList>
            <person name="Perez M."/>
            <person name="Aroh O."/>
            <person name="Sun Y."/>
            <person name="Lan Y."/>
            <person name="Juniper S.K."/>
            <person name="Young C.R."/>
            <person name="Angers B."/>
            <person name="Qian P.Y."/>
        </authorList>
    </citation>
    <scope>NUCLEOTIDE SEQUENCE</scope>
    <source>
        <strain evidence="3">R07B-5</strain>
    </source>
</reference>
<dbReference type="Proteomes" id="UP001209878">
    <property type="component" value="Unassembled WGS sequence"/>
</dbReference>
<dbReference type="PANTHER" id="PTHR46734:SF1">
    <property type="entry name" value="TELOMERIC REPEAT-BINDING FACTOR 1"/>
    <property type="match status" value="1"/>
</dbReference>
<dbReference type="SUPFAM" id="SSF46689">
    <property type="entry name" value="Homeodomain-like"/>
    <property type="match status" value="1"/>
</dbReference>
<dbReference type="Gene3D" id="1.10.10.60">
    <property type="entry name" value="Homeodomain-like"/>
    <property type="match status" value="1"/>
</dbReference>
<evidence type="ECO:0000313" key="4">
    <source>
        <dbReference type="Proteomes" id="UP001209878"/>
    </source>
</evidence>
<gene>
    <name evidence="3" type="ORF">NP493_205g01011</name>
</gene>
<dbReference type="SMART" id="SM00717">
    <property type="entry name" value="SANT"/>
    <property type="match status" value="1"/>
</dbReference>
<dbReference type="CDD" id="cd11660">
    <property type="entry name" value="SANT_TRF"/>
    <property type="match status" value="1"/>
</dbReference>